<dbReference type="AlphaFoldDB" id="A0A4Q7V3G7"/>
<comment type="caution">
    <text evidence="2">The sequence shown here is derived from an EMBL/GenBank/DDBJ whole genome shotgun (WGS) entry which is preliminary data.</text>
</comment>
<accession>A0A4Q7V3G7</accession>
<gene>
    <name evidence="2" type="ORF">EV383_5900</name>
</gene>
<keyword evidence="3" id="KW-1185">Reference proteome</keyword>
<protein>
    <submittedName>
        <fullName evidence="2">Putative AbiEi antitoxin of type IV toxin-antitoxin system</fullName>
    </submittedName>
</protein>
<dbReference type="Proteomes" id="UP000291591">
    <property type="component" value="Unassembled WGS sequence"/>
</dbReference>
<feature type="domain" description="AbiEi antitoxin N-terminal" evidence="1">
    <location>
        <begin position="9"/>
        <end position="42"/>
    </location>
</feature>
<proteinExistence type="predicted"/>
<dbReference type="RefSeq" id="WP_207223693.1">
    <property type="nucleotide sequence ID" value="NZ_SHKL01000001.1"/>
</dbReference>
<dbReference type="InterPro" id="IPR025159">
    <property type="entry name" value="AbiEi_N"/>
</dbReference>
<name>A0A4Q7V3G7_PSEST</name>
<dbReference type="Pfam" id="PF13338">
    <property type="entry name" value="AbiEi_4"/>
    <property type="match status" value="1"/>
</dbReference>
<dbReference type="EMBL" id="SHKL01000001">
    <property type="protein sequence ID" value="RZT88946.1"/>
    <property type="molecule type" value="Genomic_DNA"/>
</dbReference>
<organism evidence="2 3">
    <name type="scientific">Pseudonocardia sediminis</name>
    <dbReference type="NCBI Taxonomy" id="1397368"/>
    <lineage>
        <taxon>Bacteria</taxon>
        <taxon>Bacillati</taxon>
        <taxon>Actinomycetota</taxon>
        <taxon>Actinomycetes</taxon>
        <taxon>Pseudonocardiales</taxon>
        <taxon>Pseudonocardiaceae</taxon>
        <taxon>Pseudonocardia</taxon>
    </lineage>
</organism>
<reference evidence="2 3" key="1">
    <citation type="submission" date="2019-02" db="EMBL/GenBank/DDBJ databases">
        <title>Sequencing the genomes of 1000 actinobacteria strains.</title>
        <authorList>
            <person name="Klenk H.-P."/>
        </authorList>
    </citation>
    <scope>NUCLEOTIDE SEQUENCE [LARGE SCALE GENOMIC DNA]</scope>
    <source>
        <strain evidence="2 3">DSM 45779</strain>
    </source>
</reference>
<sequence>MEIVPDLRTRSELLASGVTDAEVRRLRRRGEVTTLRRGAYCPATDERLRDPDARHVLRVRATLPALAEGSVVSHISAAALHGLPTWNVDRDRVHVTRDAAGGGRRSPTLHAHIAPLAPDDVVTVDGMAVTSVARTVVDIARDLPFEEAVVVADAALAAGLETALPAAALERAGRWRGTPAARRVLAFADGGGQSVGESRSRVAIARAGLPAPVLQWTVVGPDGRFVARTDFAWPDRGVVGEFDGRVKYGRLLRPGQEAADVVHDEKLREDAIRAQDLAKVRWYWADLAGFARTAARLRARLNL</sequence>
<evidence type="ECO:0000313" key="2">
    <source>
        <dbReference type="EMBL" id="RZT88946.1"/>
    </source>
</evidence>
<evidence type="ECO:0000313" key="3">
    <source>
        <dbReference type="Proteomes" id="UP000291591"/>
    </source>
</evidence>
<evidence type="ECO:0000259" key="1">
    <source>
        <dbReference type="Pfam" id="PF13338"/>
    </source>
</evidence>